<feature type="transmembrane region" description="Helical" evidence="2">
    <location>
        <begin position="201"/>
        <end position="219"/>
    </location>
</feature>
<feature type="compositionally biased region" description="Low complexity" evidence="1">
    <location>
        <begin position="28"/>
        <end position="42"/>
    </location>
</feature>
<accession>A0A2V0PIH0</accession>
<dbReference type="STRING" id="307507.A0A2V0PIH0"/>
<keyword evidence="4" id="KW-1185">Reference proteome</keyword>
<evidence type="ECO:0000256" key="2">
    <source>
        <dbReference type="SAM" id="Phobius"/>
    </source>
</evidence>
<dbReference type="EMBL" id="BDRX01000164">
    <property type="protein sequence ID" value="GBF99594.1"/>
    <property type="molecule type" value="Genomic_DNA"/>
</dbReference>
<evidence type="ECO:0000313" key="4">
    <source>
        <dbReference type="Proteomes" id="UP000247498"/>
    </source>
</evidence>
<protein>
    <submittedName>
        <fullName evidence="3">Uncharacterized protein</fullName>
    </submittedName>
</protein>
<name>A0A2V0PIH0_9CHLO</name>
<comment type="caution">
    <text evidence="3">The sequence shown here is derived from an EMBL/GenBank/DDBJ whole genome shotgun (WGS) entry which is preliminary data.</text>
</comment>
<dbReference type="InParanoid" id="A0A2V0PIH0"/>
<dbReference type="AlphaFoldDB" id="A0A2V0PIH0"/>
<keyword evidence="2" id="KW-1133">Transmembrane helix</keyword>
<dbReference type="Proteomes" id="UP000247498">
    <property type="component" value="Unassembled WGS sequence"/>
</dbReference>
<gene>
    <name evidence="3" type="ORF">Rsub_12058</name>
</gene>
<proteinExistence type="predicted"/>
<feature type="transmembrane region" description="Helical" evidence="2">
    <location>
        <begin position="170"/>
        <end position="189"/>
    </location>
</feature>
<reference evidence="3 4" key="1">
    <citation type="journal article" date="2018" name="Sci. Rep.">
        <title>Raphidocelis subcapitata (=Pseudokirchneriella subcapitata) provides an insight into genome evolution and environmental adaptations in the Sphaeropleales.</title>
        <authorList>
            <person name="Suzuki S."/>
            <person name="Yamaguchi H."/>
            <person name="Nakajima N."/>
            <person name="Kawachi M."/>
        </authorList>
    </citation>
    <scope>NUCLEOTIDE SEQUENCE [LARGE SCALE GENOMIC DNA]</scope>
    <source>
        <strain evidence="3 4">NIES-35</strain>
    </source>
</reference>
<keyword evidence="2" id="KW-0812">Transmembrane</keyword>
<organism evidence="3 4">
    <name type="scientific">Raphidocelis subcapitata</name>
    <dbReference type="NCBI Taxonomy" id="307507"/>
    <lineage>
        <taxon>Eukaryota</taxon>
        <taxon>Viridiplantae</taxon>
        <taxon>Chlorophyta</taxon>
        <taxon>core chlorophytes</taxon>
        <taxon>Chlorophyceae</taxon>
        <taxon>CS clade</taxon>
        <taxon>Sphaeropleales</taxon>
        <taxon>Selenastraceae</taxon>
        <taxon>Raphidocelis</taxon>
    </lineage>
</organism>
<sequence length="233" mass="23105">MFLSRPRATAPVARGLGSGASPHVKSVAPAPARGAARPLPQRRSPPHAAARRAPAAAAAAAGAGAPAAAEAATAAGAVALDGGAAATAELQPDDGAAAGHVPHVLSPSPAALHLQQALQELQAADAGADVEAAAAAAAAAAEASAAAADLPPPVPTDVLYEFEQKLEADIASVFLTLAAVTGVIVYWRGVWALLDHFIGDSVLGDICCMIVGLTLVLWIRLSGAKVANFWPLL</sequence>
<dbReference type="OrthoDB" id="535503at2759"/>
<evidence type="ECO:0000256" key="1">
    <source>
        <dbReference type="SAM" id="MobiDB-lite"/>
    </source>
</evidence>
<keyword evidence="2" id="KW-0472">Membrane</keyword>
<feature type="region of interest" description="Disordered" evidence="1">
    <location>
        <begin position="1"/>
        <end position="54"/>
    </location>
</feature>
<evidence type="ECO:0000313" key="3">
    <source>
        <dbReference type="EMBL" id="GBF99594.1"/>
    </source>
</evidence>